<dbReference type="EMBL" id="CP063458">
    <property type="protein sequence ID" value="QOV90689.1"/>
    <property type="molecule type" value="Genomic_DNA"/>
</dbReference>
<evidence type="ECO:0000313" key="2">
    <source>
        <dbReference type="EMBL" id="QOV90689.1"/>
    </source>
</evidence>
<proteinExistence type="predicted"/>
<dbReference type="RefSeq" id="WP_206293788.1">
    <property type="nucleotide sequence ID" value="NZ_CP063458.1"/>
</dbReference>
<accession>A0A7M2WZ25</accession>
<reference evidence="2 3" key="1">
    <citation type="submission" date="2020-10" db="EMBL/GenBank/DDBJ databases">
        <title>Wide distribution of Phycisphaera-like planctomycetes from WD2101 soil group in peatlands and genome analysis of the first cultivated representative.</title>
        <authorList>
            <person name="Dedysh S.N."/>
            <person name="Beletsky A.V."/>
            <person name="Ivanova A."/>
            <person name="Kulichevskaya I.S."/>
            <person name="Suzina N.E."/>
            <person name="Philippov D.A."/>
            <person name="Rakitin A.L."/>
            <person name="Mardanov A.V."/>
            <person name="Ravin N.V."/>
        </authorList>
    </citation>
    <scope>NUCLEOTIDE SEQUENCE [LARGE SCALE GENOMIC DNA]</scope>
    <source>
        <strain evidence="2 3">M1803</strain>
    </source>
</reference>
<dbReference type="GO" id="GO:0051920">
    <property type="term" value="F:peroxiredoxin activity"/>
    <property type="evidence" value="ECO:0007669"/>
    <property type="project" value="InterPro"/>
</dbReference>
<dbReference type="InterPro" id="IPR003779">
    <property type="entry name" value="CMD-like"/>
</dbReference>
<feature type="domain" description="Carboxymuconolactone decarboxylase-like" evidence="1">
    <location>
        <begin position="41"/>
        <end position="120"/>
    </location>
</feature>
<gene>
    <name evidence="2" type="ORF">IPV69_04840</name>
</gene>
<evidence type="ECO:0000259" key="1">
    <source>
        <dbReference type="Pfam" id="PF02627"/>
    </source>
</evidence>
<dbReference type="AlphaFoldDB" id="A0A7M2WZ25"/>
<dbReference type="PANTHER" id="PTHR35446">
    <property type="entry name" value="SI:CH211-175M2.5"/>
    <property type="match status" value="1"/>
</dbReference>
<dbReference type="Pfam" id="PF02627">
    <property type="entry name" value="CMD"/>
    <property type="match status" value="1"/>
</dbReference>
<sequence>MSRLPIQDLQSTTGPNKQIYDALQKMLGTVPNMARVMGNSPAVLQAWAQFNGTLGSAKLPAKTREQIALLTAENNACDYCLSAHTAIGKLVGLKQDEIDAARDGLSGDARTSASLAFAQAVIDSKGGVSDDDFAAAKEAGLSDAELAEVVAAVALNVFTNYFNRAFGVDVDFPAVHARKAALAV</sequence>
<dbReference type="KEGG" id="hbs:IPV69_04840"/>
<keyword evidence="3" id="KW-1185">Reference proteome</keyword>
<name>A0A7M2WZ25_9BACT</name>
<dbReference type="NCBIfam" id="TIGR00778">
    <property type="entry name" value="ahpD_dom"/>
    <property type="match status" value="1"/>
</dbReference>
<dbReference type="SUPFAM" id="SSF69118">
    <property type="entry name" value="AhpD-like"/>
    <property type="match status" value="1"/>
</dbReference>
<dbReference type="Gene3D" id="1.20.1290.10">
    <property type="entry name" value="AhpD-like"/>
    <property type="match status" value="1"/>
</dbReference>
<protein>
    <submittedName>
        <fullName evidence="2">Carboxymuconolactone decarboxylase family protein</fullName>
    </submittedName>
</protein>
<dbReference type="InterPro" id="IPR029032">
    <property type="entry name" value="AhpD-like"/>
</dbReference>
<dbReference type="PANTHER" id="PTHR35446:SF3">
    <property type="entry name" value="CMD DOMAIN-CONTAINING PROTEIN"/>
    <property type="match status" value="1"/>
</dbReference>
<dbReference type="Proteomes" id="UP000593765">
    <property type="component" value="Chromosome"/>
</dbReference>
<organism evidence="2 3">
    <name type="scientific">Humisphaera borealis</name>
    <dbReference type="NCBI Taxonomy" id="2807512"/>
    <lineage>
        <taxon>Bacteria</taxon>
        <taxon>Pseudomonadati</taxon>
        <taxon>Planctomycetota</taxon>
        <taxon>Phycisphaerae</taxon>
        <taxon>Tepidisphaerales</taxon>
        <taxon>Tepidisphaeraceae</taxon>
        <taxon>Humisphaera</taxon>
    </lineage>
</organism>
<evidence type="ECO:0000313" key="3">
    <source>
        <dbReference type="Proteomes" id="UP000593765"/>
    </source>
</evidence>
<dbReference type="InterPro" id="IPR004675">
    <property type="entry name" value="AhpD_core"/>
</dbReference>